<keyword evidence="1" id="KW-0175">Coiled coil</keyword>
<evidence type="ECO:0000313" key="3">
    <source>
        <dbReference type="EMBL" id="RNF02215.1"/>
    </source>
</evidence>
<name>A0A3R7LRY5_9TRYP</name>
<dbReference type="Proteomes" id="UP000284403">
    <property type="component" value="Unassembled WGS sequence"/>
</dbReference>
<feature type="region of interest" description="Disordered" evidence="2">
    <location>
        <begin position="153"/>
        <end position="231"/>
    </location>
</feature>
<dbReference type="EMBL" id="MKKU01000783">
    <property type="protein sequence ID" value="RNF02215.1"/>
    <property type="molecule type" value="Genomic_DNA"/>
</dbReference>
<dbReference type="OrthoDB" id="273478at2759"/>
<evidence type="ECO:0000256" key="2">
    <source>
        <dbReference type="SAM" id="MobiDB-lite"/>
    </source>
</evidence>
<comment type="caution">
    <text evidence="3">The sequence shown here is derived from an EMBL/GenBank/DDBJ whole genome shotgun (WGS) entry which is preliminary data.</text>
</comment>
<protein>
    <submittedName>
        <fullName evidence="3">Uncharacterized protein</fullName>
    </submittedName>
</protein>
<gene>
    <name evidence="3" type="ORF">Tco025E_08431</name>
</gene>
<dbReference type="RefSeq" id="XP_029224613.1">
    <property type="nucleotide sequence ID" value="XM_029375280.1"/>
</dbReference>
<sequence length="334" mass="38363">MEDFYNNPFRCDPEMDEVCYASVQFLSSETSPVETERFRDNDFLSVSSALRFQTQLSEALRANSTLRNTYEAHIATQRREIDRLGEENNELQKKLTRMESQLRSLSLEKDCSAMAYKRESEKNVLLEEKVTALEEELNSLERRTRDLRAAYCRSPQHSDGHGTPLSQLRSHGLQQSQYSHRQEQRTPPSRRSESALYSPCVRRLVSERSTRPGEAEDWWAAESAAPSRRPETVNNVKTGVARSAVNTPAKATSYPTPMSDEERYAAVKELEKRLLRELQAKEEIEEKLQKIEATRIRSGAERAKKITLERDLIAAQRAVGEIRTRLRTLAALVR</sequence>
<feature type="compositionally biased region" description="Polar residues" evidence="2">
    <location>
        <begin position="164"/>
        <end position="189"/>
    </location>
</feature>
<dbReference type="AlphaFoldDB" id="A0A3R7LRY5"/>
<organism evidence="3 4">
    <name type="scientific">Trypanosoma conorhini</name>
    <dbReference type="NCBI Taxonomy" id="83891"/>
    <lineage>
        <taxon>Eukaryota</taxon>
        <taxon>Discoba</taxon>
        <taxon>Euglenozoa</taxon>
        <taxon>Kinetoplastea</taxon>
        <taxon>Metakinetoplastina</taxon>
        <taxon>Trypanosomatida</taxon>
        <taxon>Trypanosomatidae</taxon>
        <taxon>Trypanosoma</taxon>
    </lineage>
</organism>
<evidence type="ECO:0000256" key="1">
    <source>
        <dbReference type="SAM" id="Coils"/>
    </source>
</evidence>
<reference evidence="3 4" key="1">
    <citation type="journal article" date="2018" name="BMC Genomics">
        <title>Genomic comparison of Trypanosoma conorhini and Trypanosoma rangeli to Trypanosoma cruzi strains of high and low virulence.</title>
        <authorList>
            <person name="Bradwell K.R."/>
            <person name="Koparde V.N."/>
            <person name="Matveyev A.V."/>
            <person name="Serrano M.G."/>
            <person name="Alves J.M."/>
            <person name="Parikh H."/>
            <person name="Huang B."/>
            <person name="Lee V."/>
            <person name="Espinosa-Alvarez O."/>
            <person name="Ortiz P.A."/>
            <person name="Costa-Martins A.G."/>
            <person name="Teixeira M.M."/>
            <person name="Buck G.A."/>
        </authorList>
    </citation>
    <scope>NUCLEOTIDE SEQUENCE [LARGE SCALE GENOMIC DNA]</scope>
    <source>
        <strain evidence="3 4">025E</strain>
    </source>
</reference>
<dbReference type="GeneID" id="40322042"/>
<evidence type="ECO:0000313" key="4">
    <source>
        <dbReference type="Proteomes" id="UP000284403"/>
    </source>
</evidence>
<accession>A0A3R7LRY5</accession>
<feature type="compositionally biased region" description="Basic and acidic residues" evidence="2">
    <location>
        <begin position="204"/>
        <end position="214"/>
    </location>
</feature>
<feature type="coiled-coil region" evidence="1">
    <location>
        <begin position="267"/>
        <end position="294"/>
    </location>
</feature>
<keyword evidence="4" id="KW-1185">Reference proteome</keyword>
<proteinExistence type="predicted"/>
<feature type="coiled-coil region" evidence="1">
    <location>
        <begin position="67"/>
        <end position="150"/>
    </location>
</feature>